<evidence type="ECO:0000313" key="1">
    <source>
        <dbReference type="EMBL" id="EQL02851.1"/>
    </source>
</evidence>
<proteinExistence type="predicted"/>
<dbReference type="eggNOG" id="ENOG502S0AR">
    <property type="taxonomic scope" value="Eukaryota"/>
</dbReference>
<protein>
    <submittedName>
        <fullName evidence="1">F-box domain containing protein</fullName>
    </submittedName>
</protein>
<accession>T5AKB2</accession>
<dbReference type="PANTHER" id="PTHR13252:SF9">
    <property type="entry name" value="F-BOX ONLY PROTEIN 28"/>
    <property type="match status" value="1"/>
</dbReference>
<dbReference type="OrthoDB" id="3219396at2759"/>
<dbReference type="InterPro" id="IPR039719">
    <property type="entry name" value="FBXO28"/>
</dbReference>
<name>T5AKB2_OPHSC</name>
<sequence length="354" mass="38585">MLTLDGPGSQKGQRSPKVDTGIIECVSVNNNDHRAFFAVKSYLVEVDLNRLEVVSRESFKRSITALSTVHDGVPLTVGTSLGIHLQDFRARARAPHDVVERLDASPRDDADVLKAVFDPKPLPPYAALYQPTPTISILHLPRTESPDIVSDDIYVSGLSSNILHYDRRKFPSIVGTIHSGAQIKSLTSLPCPFSTHDAELRRRGELSAKHVARMKSTGQGQTLIAGGGYKTRGSLEIYGLSTAAESAGQEMLHNSAMKNRTAASATILSVTNHGTKIGQERANDDNILFWTGEKLGMVSFTTPLFKAKDFEVADSEAATEDGERKRVYKDGMRKALAWQADEVRFMGTSGMGMA</sequence>
<reference evidence="1 2" key="1">
    <citation type="journal article" date="2013" name="Chin. Sci. Bull.">
        <title>Genome survey uncovers the secrets of sex and lifestyle in caterpillar fungus.</title>
        <authorList>
            <person name="Hu X."/>
            <person name="Zhang Y."/>
            <person name="Xiao G."/>
            <person name="Zheng P."/>
            <person name="Xia Y."/>
            <person name="Zhang X."/>
            <person name="St Leger R.J."/>
            <person name="Liu X."/>
            <person name="Wang C."/>
        </authorList>
    </citation>
    <scope>NUCLEOTIDE SEQUENCE [LARGE SCALE GENOMIC DNA]</scope>
    <source>
        <strain evidence="2">Co18 / CGMCC 3.14243</strain>
        <tissue evidence="1">Fruit-body</tissue>
    </source>
</reference>
<organism evidence="1 2">
    <name type="scientific">Ophiocordyceps sinensis (strain Co18 / CGMCC 3.14243)</name>
    <name type="common">Yarsagumba caterpillar fungus</name>
    <name type="synonym">Hirsutella sinensis</name>
    <dbReference type="NCBI Taxonomy" id="911162"/>
    <lineage>
        <taxon>Eukaryota</taxon>
        <taxon>Fungi</taxon>
        <taxon>Dikarya</taxon>
        <taxon>Ascomycota</taxon>
        <taxon>Pezizomycotina</taxon>
        <taxon>Sordariomycetes</taxon>
        <taxon>Hypocreomycetidae</taxon>
        <taxon>Hypocreales</taxon>
        <taxon>Ophiocordycipitaceae</taxon>
        <taxon>Ophiocordyceps</taxon>
    </lineage>
</organism>
<dbReference type="EMBL" id="KE652261">
    <property type="protein sequence ID" value="EQL02851.1"/>
    <property type="molecule type" value="Genomic_DNA"/>
</dbReference>
<dbReference type="GO" id="GO:0000209">
    <property type="term" value="P:protein polyubiquitination"/>
    <property type="evidence" value="ECO:0007669"/>
    <property type="project" value="TreeGrafter"/>
</dbReference>
<dbReference type="AlphaFoldDB" id="T5AKB2"/>
<dbReference type="Proteomes" id="UP000019374">
    <property type="component" value="Unassembled WGS sequence"/>
</dbReference>
<dbReference type="HOGENOM" id="CLU_783247_0_0_1"/>
<evidence type="ECO:0000313" key="2">
    <source>
        <dbReference type="Proteomes" id="UP000019374"/>
    </source>
</evidence>
<gene>
    <name evidence="1" type="ORF">OCS_01442</name>
</gene>
<dbReference type="PANTHER" id="PTHR13252">
    <property type="entry name" value="F-BOX ONLY PROTEIN 28"/>
    <property type="match status" value="1"/>
</dbReference>